<keyword evidence="5" id="KW-0378">Hydrolase</keyword>
<evidence type="ECO:0000313" key="10">
    <source>
        <dbReference type="EMBL" id="HHJ63275.1"/>
    </source>
</evidence>
<keyword evidence="3" id="KW-0808">Transferase</keyword>
<dbReference type="InterPro" id="IPR038371">
    <property type="entry name" value="Cu_polyphenol_OxRdtase_sf"/>
</dbReference>
<dbReference type="Proteomes" id="UP000885792">
    <property type="component" value="Unassembled WGS sequence"/>
</dbReference>
<dbReference type="InterPro" id="IPR011324">
    <property type="entry name" value="Cytotoxic_necrot_fac-like_cat"/>
</dbReference>
<evidence type="ECO:0000256" key="6">
    <source>
        <dbReference type="ARBA" id="ARBA00022833"/>
    </source>
</evidence>
<dbReference type="GO" id="GO:0016787">
    <property type="term" value="F:hydrolase activity"/>
    <property type="evidence" value="ECO:0007669"/>
    <property type="project" value="UniProtKB-KW"/>
</dbReference>
<evidence type="ECO:0000256" key="7">
    <source>
        <dbReference type="ARBA" id="ARBA00047989"/>
    </source>
</evidence>
<dbReference type="SUPFAM" id="SSF64438">
    <property type="entry name" value="CNF1/YfiH-like putative cysteine hydrolases"/>
    <property type="match status" value="1"/>
</dbReference>
<organism evidence="10">
    <name type="scientific">Aquifex aeolicus</name>
    <dbReference type="NCBI Taxonomy" id="63363"/>
    <lineage>
        <taxon>Bacteria</taxon>
        <taxon>Pseudomonadati</taxon>
        <taxon>Aquificota</taxon>
        <taxon>Aquificia</taxon>
        <taxon>Aquificales</taxon>
        <taxon>Aquificaceae</taxon>
        <taxon>Aquifex</taxon>
    </lineage>
</organism>
<protein>
    <submittedName>
        <fullName evidence="10">Laccase domain-containing protein</fullName>
    </submittedName>
</protein>
<evidence type="ECO:0000256" key="3">
    <source>
        <dbReference type="ARBA" id="ARBA00022679"/>
    </source>
</evidence>
<dbReference type="AlphaFoldDB" id="A0A7C5Q7E2"/>
<dbReference type="GO" id="GO:0005507">
    <property type="term" value="F:copper ion binding"/>
    <property type="evidence" value="ECO:0007669"/>
    <property type="project" value="TreeGrafter"/>
</dbReference>
<evidence type="ECO:0000256" key="5">
    <source>
        <dbReference type="ARBA" id="ARBA00022801"/>
    </source>
</evidence>
<proteinExistence type="inferred from homology"/>
<dbReference type="InterPro" id="IPR003730">
    <property type="entry name" value="Cu_polyphenol_OxRdtase"/>
</dbReference>
<comment type="similarity">
    <text evidence="2">Belongs to the purine nucleoside phosphorylase YfiH/LACC1 family.</text>
</comment>
<sequence length="209" mass="23328">MRKENLKKGGGAEGLVCSFRVRGKLIEIRTVWHSHRNLYLPLQKHTSRVIVLETFPFPQLIGDAVITNLKGVEVGVRTADCAPVVLVGEEWVAVAHVGWRGLASGILGNLVEKMSSREKVEKLFGFVGPCAKACCYEVGEEFREMFPDQLEERGGRLFMDLQKAVLRELRGAGVPDVGLLERCTVCSEELPSHRRDGSRERMLTSVRIL</sequence>
<evidence type="ECO:0000256" key="2">
    <source>
        <dbReference type="ARBA" id="ARBA00007353"/>
    </source>
</evidence>
<accession>A0A7C5Q7E2</accession>
<keyword evidence="4" id="KW-0479">Metal-binding</keyword>
<dbReference type="GO" id="GO:0017061">
    <property type="term" value="F:S-methyl-5-thioadenosine phosphorylase activity"/>
    <property type="evidence" value="ECO:0007669"/>
    <property type="project" value="UniProtKB-EC"/>
</dbReference>
<name>A0A7C5Q7E2_AQUAO</name>
<evidence type="ECO:0000256" key="9">
    <source>
        <dbReference type="ARBA" id="ARBA00049893"/>
    </source>
</evidence>
<comment type="catalytic activity">
    <reaction evidence="7">
        <text>adenosine + H2O + H(+) = inosine + NH4(+)</text>
        <dbReference type="Rhea" id="RHEA:24408"/>
        <dbReference type="ChEBI" id="CHEBI:15377"/>
        <dbReference type="ChEBI" id="CHEBI:15378"/>
        <dbReference type="ChEBI" id="CHEBI:16335"/>
        <dbReference type="ChEBI" id="CHEBI:17596"/>
        <dbReference type="ChEBI" id="CHEBI:28938"/>
        <dbReference type="EC" id="3.5.4.4"/>
    </reaction>
    <physiologicalReaction direction="left-to-right" evidence="7">
        <dbReference type="Rhea" id="RHEA:24409"/>
    </physiologicalReaction>
</comment>
<dbReference type="EMBL" id="DRNB01000001">
    <property type="protein sequence ID" value="HHJ63275.1"/>
    <property type="molecule type" value="Genomic_DNA"/>
</dbReference>
<comment type="catalytic activity">
    <reaction evidence="1">
        <text>inosine + phosphate = alpha-D-ribose 1-phosphate + hypoxanthine</text>
        <dbReference type="Rhea" id="RHEA:27646"/>
        <dbReference type="ChEBI" id="CHEBI:17368"/>
        <dbReference type="ChEBI" id="CHEBI:17596"/>
        <dbReference type="ChEBI" id="CHEBI:43474"/>
        <dbReference type="ChEBI" id="CHEBI:57720"/>
        <dbReference type="EC" id="2.4.2.1"/>
    </reaction>
    <physiologicalReaction direction="left-to-right" evidence="1">
        <dbReference type="Rhea" id="RHEA:27647"/>
    </physiologicalReaction>
</comment>
<dbReference type="CDD" id="cd16833">
    <property type="entry name" value="YfiH"/>
    <property type="match status" value="1"/>
</dbReference>
<evidence type="ECO:0000256" key="1">
    <source>
        <dbReference type="ARBA" id="ARBA00000553"/>
    </source>
</evidence>
<comment type="caution">
    <text evidence="10">The sequence shown here is derived from an EMBL/GenBank/DDBJ whole genome shotgun (WGS) entry which is preliminary data.</text>
</comment>
<dbReference type="PANTHER" id="PTHR30616">
    <property type="entry name" value="UNCHARACTERIZED PROTEIN YFIH"/>
    <property type="match status" value="1"/>
</dbReference>
<reference evidence="10" key="1">
    <citation type="journal article" date="2020" name="mSystems">
        <title>Genome- and Community-Level Interaction Insights into Carbon Utilization and Element Cycling Functions of Hydrothermarchaeota in Hydrothermal Sediment.</title>
        <authorList>
            <person name="Zhou Z."/>
            <person name="Liu Y."/>
            <person name="Xu W."/>
            <person name="Pan J."/>
            <person name="Luo Z.H."/>
            <person name="Li M."/>
        </authorList>
    </citation>
    <scope>NUCLEOTIDE SEQUENCE [LARGE SCALE GENOMIC DNA]</scope>
    <source>
        <strain evidence="10">HyVt-501</strain>
    </source>
</reference>
<comment type="catalytic activity">
    <reaction evidence="9">
        <text>S-methyl-5'-thioadenosine + phosphate = 5-(methylsulfanyl)-alpha-D-ribose 1-phosphate + adenine</text>
        <dbReference type="Rhea" id="RHEA:11852"/>
        <dbReference type="ChEBI" id="CHEBI:16708"/>
        <dbReference type="ChEBI" id="CHEBI:17509"/>
        <dbReference type="ChEBI" id="CHEBI:43474"/>
        <dbReference type="ChEBI" id="CHEBI:58533"/>
        <dbReference type="EC" id="2.4.2.28"/>
    </reaction>
    <physiologicalReaction direction="left-to-right" evidence="9">
        <dbReference type="Rhea" id="RHEA:11853"/>
    </physiologicalReaction>
</comment>
<evidence type="ECO:0000256" key="4">
    <source>
        <dbReference type="ARBA" id="ARBA00022723"/>
    </source>
</evidence>
<dbReference type="Pfam" id="PF02578">
    <property type="entry name" value="Cu-oxidase_4"/>
    <property type="match status" value="1"/>
</dbReference>
<comment type="catalytic activity">
    <reaction evidence="8">
        <text>adenosine + phosphate = alpha-D-ribose 1-phosphate + adenine</text>
        <dbReference type="Rhea" id="RHEA:27642"/>
        <dbReference type="ChEBI" id="CHEBI:16335"/>
        <dbReference type="ChEBI" id="CHEBI:16708"/>
        <dbReference type="ChEBI" id="CHEBI:43474"/>
        <dbReference type="ChEBI" id="CHEBI:57720"/>
        <dbReference type="EC" id="2.4.2.1"/>
    </reaction>
    <physiologicalReaction direction="left-to-right" evidence="8">
        <dbReference type="Rhea" id="RHEA:27643"/>
    </physiologicalReaction>
</comment>
<dbReference type="PANTHER" id="PTHR30616:SF2">
    <property type="entry name" value="PURINE NUCLEOSIDE PHOSPHORYLASE LACC1"/>
    <property type="match status" value="1"/>
</dbReference>
<dbReference type="Gene3D" id="3.60.140.10">
    <property type="entry name" value="CNF1/YfiH-like putative cysteine hydrolases"/>
    <property type="match status" value="1"/>
</dbReference>
<keyword evidence="6" id="KW-0862">Zinc</keyword>
<gene>
    <name evidence="10" type="ORF">ENJ61_00045</name>
</gene>
<evidence type="ECO:0000256" key="8">
    <source>
        <dbReference type="ARBA" id="ARBA00048968"/>
    </source>
</evidence>